<dbReference type="GO" id="GO:0016020">
    <property type="term" value="C:membrane"/>
    <property type="evidence" value="ECO:0007669"/>
    <property type="project" value="InterPro"/>
</dbReference>
<evidence type="ECO:0008006" key="5">
    <source>
        <dbReference type="Google" id="ProtNLM"/>
    </source>
</evidence>
<organism evidence="3 4">
    <name type="scientific">Pristionchus mayeri</name>
    <dbReference type="NCBI Taxonomy" id="1317129"/>
    <lineage>
        <taxon>Eukaryota</taxon>
        <taxon>Metazoa</taxon>
        <taxon>Ecdysozoa</taxon>
        <taxon>Nematoda</taxon>
        <taxon>Chromadorea</taxon>
        <taxon>Rhabditida</taxon>
        <taxon>Rhabditina</taxon>
        <taxon>Diplogasteromorpha</taxon>
        <taxon>Diplogasteroidea</taxon>
        <taxon>Neodiplogasteridae</taxon>
        <taxon>Pristionchus</taxon>
    </lineage>
</organism>
<accession>A0AAN4ZIJ0</accession>
<dbReference type="InterPro" id="IPR004151">
    <property type="entry name" value="7TM_GPCR_serpentine_rcpt_Sre"/>
</dbReference>
<sequence>FSQVFHRNLYFLLAIDPVAQYIYFVPFHFRAIYKMFGTLPNGPKRVLWFFEDIAIIGSTFNMVTLAIERAVATVLVNSYENFGRRIPFLSIIVATVIQWVVACFMILKIYDGTWSVVTCLIVMAVLSAVAAVVFALLPFISKYVHKRNMNEEIRFAQGVNRYQSVENVRSAKVLNRYALFQVVFVGFSLVILYIFKEQSGDYYSYVEIVFNAYYAGGGLLAEALVCFSHPVLRKETVALLSVVRRHRISAKANTQSTVKSIQGQELNINSEQHSSVYFTLYEDAW</sequence>
<dbReference type="Proteomes" id="UP001328107">
    <property type="component" value="Unassembled WGS sequence"/>
</dbReference>
<comment type="similarity">
    <text evidence="1">Belongs to the nematode receptor-like protein sre family.</text>
</comment>
<keyword evidence="4" id="KW-1185">Reference proteome</keyword>
<feature type="transmembrane region" description="Helical" evidence="2">
    <location>
        <begin position="9"/>
        <end position="33"/>
    </location>
</feature>
<evidence type="ECO:0000313" key="4">
    <source>
        <dbReference type="Proteomes" id="UP001328107"/>
    </source>
</evidence>
<reference evidence="4" key="1">
    <citation type="submission" date="2022-10" db="EMBL/GenBank/DDBJ databases">
        <title>Genome assembly of Pristionchus species.</title>
        <authorList>
            <person name="Yoshida K."/>
            <person name="Sommer R.J."/>
        </authorList>
    </citation>
    <scope>NUCLEOTIDE SEQUENCE [LARGE SCALE GENOMIC DNA]</scope>
    <source>
        <strain evidence="4">RS5460</strain>
    </source>
</reference>
<feature type="non-terminal residue" evidence="3">
    <location>
        <position position="1"/>
    </location>
</feature>
<evidence type="ECO:0000313" key="3">
    <source>
        <dbReference type="EMBL" id="GMR38335.1"/>
    </source>
</evidence>
<evidence type="ECO:0000256" key="1">
    <source>
        <dbReference type="ARBA" id="ARBA00006803"/>
    </source>
</evidence>
<dbReference type="GO" id="GO:0007606">
    <property type="term" value="P:sensory perception of chemical stimulus"/>
    <property type="evidence" value="ECO:0007669"/>
    <property type="project" value="InterPro"/>
</dbReference>
<feature type="transmembrane region" description="Helical" evidence="2">
    <location>
        <begin position="88"/>
        <end position="107"/>
    </location>
</feature>
<evidence type="ECO:0000256" key="2">
    <source>
        <dbReference type="SAM" id="Phobius"/>
    </source>
</evidence>
<feature type="non-terminal residue" evidence="3">
    <location>
        <position position="285"/>
    </location>
</feature>
<name>A0AAN4ZIJ0_9BILA</name>
<feature type="transmembrane region" description="Helical" evidence="2">
    <location>
        <begin position="177"/>
        <end position="196"/>
    </location>
</feature>
<gene>
    <name evidence="3" type="ORF">PMAYCL1PPCAC_08530</name>
</gene>
<protein>
    <recommendedName>
        <fullName evidence="5">G protein-coupled receptor</fullName>
    </recommendedName>
</protein>
<feature type="transmembrane region" description="Helical" evidence="2">
    <location>
        <begin position="113"/>
        <end position="140"/>
    </location>
</feature>
<keyword evidence="2" id="KW-1133">Transmembrane helix</keyword>
<keyword evidence="2" id="KW-0812">Transmembrane</keyword>
<dbReference type="AlphaFoldDB" id="A0AAN4ZIJ0"/>
<feature type="transmembrane region" description="Helical" evidence="2">
    <location>
        <begin position="53"/>
        <end position="76"/>
    </location>
</feature>
<dbReference type="InterPro" id="IPR052860">
    <property type="entry name" value="NRL-GPCR1"/>
</dbReference>
<dbReference type="Pfam" id="PF03125">
    <property type="entry name" value="Sre"/>
    <property type="match status" value="1"/>
</dbReference>
<feature type="transmembrane region" description="Helical" evidence="2">
    <location>
        <begin position="208"/>
        <end position="227"/>
    </location>
</feature>
<keyword evidence="2" id="KW-0472">Membrane</keyword>
<dbReference type="PANTHER" id="PTHR47521">
    <property type="entry name" value="SERPENTINE RECEPTOR, CLASS E (EPSILON)-RELATED"/>
    <property type="match status" value="1"/>
</dbReference>
<dbReference type="EMBL" id="BTRK01000002">
    <property type="protein sequence ID" value="GMR38335.1"/>
    <property type="molecule type" value="Genomic_DNA"/>
</dbReference>
<comment type="caution">
    <text evidence="3">The sequence shown here is derived from an EMBL/GenBank/DDBJ whole genome shotgun (WGS) entry which is preliminary data.</text>
</comment>
<dbReference type="PANTHER" id="PTHR47521:SF18">
    <property type="entry name" value="G PROTEIN-COUPLED RECEPTOR-RELATED"/>
    <property type="match status" value="1"/>
</dbReference>
<proteinExistence type="inferred from homology"/>